<dbReference type="AlphaFoldDB" id="A0AAD4U4G9"/>
<keyword evidence="2" id="KW-1185">Reference proteome</keyword>
<dbReference type="EMBL" id="JAKZEL010000011">
    <property type="protein sequence ID" value="KAI4539303.1"/>
    <property type="molecule type" value="Genomic_DNA"/>
</dbReference>
<reference evidence="1" key="1">
    <citation type="submission" date="2022-03" db="EMBL/GenBank/DDBJ databases">
        <title>Genomic analyses of argali, domestic sheep and their hybrids provide insights into chromosomal evolution, heterosis and genetic basis of agronomic traits.</title>
        <authorList>
            <person name="Li M."/>
        </authorList>
    </citation>
    <scope>NUCLEOTIDE SEQUENCE</scope>
    <source>
        <strain evidence="1">CAU-MHL-2022a</strain>
        <tissue evidence="1">Skin</tissue>
    </source>
</reference>
<dbReference type="Proteomes" id="UP001214576">
    <property type="component" value="Unassembled WGS sequence"/>
</dbReference>
<comment type="caution">
    <text evidence="1">The sequence shown here is derived from an EMBL/GenBank/DDBJ whole genome shotgun (WGS) entry which is preliminary data.</text>
</comment>
<sequence>MEETVCKGLNWGKGIEENQCDVDAVSTGHCGFNQCRCQPCQALCPKHETFSKECPLIFLDSDMLHLAALPWGHPLTPRGLCYSKPACCLQKQPQQTHYGDTLLPLLGLQQPVLITS</sequence>
<evidence type="ECO:0000313" key="1">
    <source>
        <dbReference type="EMBL" id="KAI4539303.1"/>
    </source>
</evidence>
<organism evidence="1 2">
    <name type="scientific">Ovis ammon polii</name>
    <dbReference type="NCBI Taxonomy" id="230172"/>
    <lineage>
        <taxon>Eukaryota</taxon>
        <taxon>Metazoa</taxon>
        <taxon>Chordata</taxon>
        <taxon>Craniata</taxon>
        <taxon>Vertebrata</taxon>
        <taxon>Euteleostomi</taxon>
        <taxon>Mammalia</taxon>
        <taxon>Eutheria</taxon>
        <taxon>Laurasiatheria</taxon>
        <taxon>Artiodactyla</taxon>
        <taxon>Ruminantia</taxon>
        <taxon>Pecora</taxon>
        <taxon>Bovidae</taxon>
        <taxon>Caprinae</taxon>
        <taxon>Ovis</taxon>
    </lineage>
</organism>
<name>A0AAD4U4G9_OVIAM</name>
<gene>
    <name evidence="1" type="ORF">MG293_010695</name>
</gene>
<protein>
    <submittedName>
        <fullName evidence="1">Uncharacterized protein</fullName>
    </submittedName>
</protein>
<evidence type="ECO:0000313" key="2">
    <source>
        <dbReference type="Proteomes" id="UP001214576"/>
    </source>
</evidence>
<proteinExistence type="predicted"/>
<accession>A0AAD4U4G9</accession>